<evidence type="ECO:0000256" key="4">
    <source>
        <dbReference type="ARBA" id="ARBA00022692"/>
    </source>
</evidence>
<accession>A0ABZ1D2V1</accession>
<keyword evidence="9 10" id="KW-0472">Membrane</keyword>
<keyword evidence="8 10" id="KW-0496">Mitochondrion</keyword>
<keyword evidence="5 10" id="KW-0999">Mitochondrion inner membrane</keyword>
<dbReference type="InterPro" id="IPR007992">
    <property type="entry name" value="CybS"/>
</dbReference>
<evidence type="ECO:0000313" key="11">
    <source>
        <dbReference type="EMBL" id="WRT66897.1"/>
    </source>
</evidence>
<gene>
    <name evidence="11" type="ORF">IL334_003861</name>
</gene>
<protein>
    <recommendedName>
        <fullName evidence="10">Succinate dehydrogenase [ubiquinone] cytochrome b small subunit</fullName>
    </recommendedName>
</protein>
<keyword evidence="3" id="KW-0813">Transport</keyword>
<evidence type="ECO:0000313" key="12">
    <source>
        <dbReference type="Proteomes" id="UP001329825"/>
    </source>
</evidence>
<dbReference type="InterPro" id="IPR034804">
    <property type="entry name" value="SQR/QFR_C/D"/>
</dbReference>
<evidence type="ECO:0000256" key="5">
    <source>
        <dbReference type="ARBA" id="ARBA00022792"/>
    </source>
</evidence>
<dbReference type="Proteomes" id="UP001329825">
    <property type="component" value="Chromosome 5"/>
</dbReference>
<name>A0ABZ1D2V1_9TREE</name>
<keyword evidence="4" id="KW-0812">Transmembrane</keyword>
<dbReference type="PANTHER" id="PTHR13337">
    <property type="entry name" value="SUCCINATE DEHYDROGENASE"/>
    <property type="match status" value="1"/>
</dbReference>
<reference evidence="11 12" key="1">
    <citation type="submission" date="2024-01" db="EMBL/GenBank/DDBJ databases">
        <title>Comparative genomics of Cryptococcus and Kwoniella reveals pathogenesis evolution and contrasting modes of karyotype evolution via chromosome fusion or intercentromeric recombination.</title>
        <authorList>
            <person name="Coelho M.A."/>
            <person name="David-Palma M."/>
            <person name="Shea T."/>
            <person name="Bowers K."/>
            <person name="McGinley-Smith S."/>
            <person name="Mohammad A.W."/>
            <person name="Gnirke A."/>
            <person name="Yurkov A.M."/>
            <person name="Nowrousian M."/>
            <person name="Sun S."/>
            <person name="Cuomo C.A."/>
            <person name="Heitman J."/>
        </authorList>
    </citation>
    <scope>NUCLEOTIDE SEQUENCE [LARGE SCALE GENOMIC DNA]</scope>
    <source>
        <strain evidence="11">CBS 11374</strain>
    </source>
</reference>
<organism evidence="11 12">
    <name type="scientific">Kwoniella shivajii</name>
    <dbReference type="NCBI Taxonomy" id="564305"/>
    <lineage>
        <taxon>Eukaryota</taxon>
        <taxon>Fungi</taxon>
        <taxon>Dikarya</taxon>
        <taxon>Basidiomycota</taxon>
        <taxon>Agaricomycotina</taxon>
        <taxon>Tremellomycetes</taxon>
        <taxon>Tremellales</taxon>
        <taxon>Cryptococcaceae</taxon>
        <taxon>Kwoniella</taxon>
    </lineage>
</organism>
<evidence type="ECO:0000256" key="1">
    <source>
        <dbReference type="ARBA" id="ARBA00004448"/>
    </source>
</evidence>
<comment type="similarity">
    <text evidence="2 10">Belongs to the CybS family.</text>
</comment>
<dbReference type="PANTHER" id="PTHR13337:SF2">
    <property type="entry name" value="SUCCINATE DEHYDROGENASE [UBIQUINONE] CYTOCHROME B SMALL SUBUNIT, MITOCHONDRIAL"/>
    <property type="match status" value="1"/>
</dbReference>
<evidence type="ECO:0000256" key="8">
    <source>
        <dbReference type="ARBA" id="ARBA00023128"/>
    </source>
</evidence>
<dbReference type="RefSeq" id="XP_062791637.1">
    <property type="nucleotide sequence ID" value="XM_062935586.1"/>
</dbReference>
<proteinExistence type="inferred from homology"/>
<dbReference type="SUPFAM" id="SSF81343">
    <property type="entry name" value="Fumarate reductase respiratory complex transmembrane subunits"/>
    <property type="match status" value="1"/>
</dbReference>
<sequence length="184" mass="19614">MSLSLIRPTASTSTFRALGLGLGGRGLHTSRALAIRASGIRRDAVVSAEETGGFKYIPGGPILKGTVNDATPQIETSRSHGSYHWAFERVLSAALVPVTVGAAVSTGSAYPIMDGLLAVSLIVHSHIGFDSCRVDYLHPRKFPVIGPVVSWLLKIATGLSVWGVYEFNTNDIGLTELVRKLWTA</sequence>
<dbReference type="CDD" id="cd03496">
    <property type="entry name" value="SQR_TypeC_CybS"/>
    <property type="match status" value="1"/>
</dbReference>
<dbReference type="Gene3D" id="1.20.1300.10">
    <property type="entry name" value="Fumarate reductase/succinate dehydrogenase, transmembrane subunit"/>
    <property type="match status" value="1"/>
</dbReference>
<evidence type="ECO:0000256" key="9">
    <source>
        <dbReference type="ARBA" id="ARBA00023136"/>
    </source>
</evidence>
<evidence type="ECO:0000256" key="10">
    <source>
        <dbReference type="RuleBase" id="RU364031"/>
    </source>
</evidence>
<dbReference type="GeneID" id="87955992"/>
<evidence type="ECO:0000256" key="7">
    <source>
        <dbReference type="ARBA" id="ARBA00022989"/>
    </source>
</evidence>
<keyword evidence="7" id="KW-1133">Transmembrane helix</keyword>
<comment type="subcellular location">
    <subcellularLocation>
        <location evidence="1 10">Mitochondrion inner membrane</location>
        <topology evidence="1 10">Multi-pass membrane protein</topology>
    </subcellularLocation>
</comment>
<keyword evidence="6 10" id="KW-0809">Transit peptide</keyword>
<evidence type="ECO:0000256" key="6">
    <source>
        <dbReference type="ARBA" id="ARBA00022946"/>
    </source>
</evidence>
<dbReference type="Pfam" id="PF05328">
    <property type="entry name" value="CybS"/>
    <property type="match status" value="1"/>
</dbReference>
<keyword evidence="12" id="KW-1185">Reference proteome</keyword>
<dbReference type="EMBL" id="CP141885">
    <property type="protein sequence ID" value="WRT66897.1"/>
    <property type="molecule type" value="Genomic_DNA"/>
</dbReference>
<evidence type="ECO:0000256" key="2">
    <source>
        <dbReference type="ARBA" id="ARBA00007294"/>
    </source>
</evidence>
<evidence type="ECO:0000256" key="3">
    <source>
        <dbReference type="ARBA" id="ARBA00022448"/>
    </source>
</evidence>